<reference evidence="3 4" key="1">
    <citation type="submission" date="2019-06" db="EMBL/GenBank/DDBJ databases">
        <title>Rhodococcus spaelei sp. nov., isolated from a cave.</title>
        <authorList>
            <person name="Lee S.D."/>
        </authorList>
    </citation>
    <scope>NUCLEOTIDE SEQUENCE [LARGE SCALE GENOMIC DNA]</scope>
    <source>
        <strain evidence="3 4">C9-5</strain>
    </source>
</reference>
<dbReference type="RefSeq" id="WP_142098622.1">
    <property type="nucleotide sequence ID" value="NZ_VIGH01000004.1"/>
</dbReference>
<dbReference type="Proteomes" id="UP000316256">
    <property type="component" value="Unassembled WGS sequence"/>
</dbReference>
<keyword evidence="2" id="KW-0732">Signal</keyword>
<evidence type="ECO:0000256" key="1">
    <source>
        <dbReference type="SAM" id="MobiDB-lite"/>
    </source>
</evidence>
<comment type="caution">
    <text evidence="3">The sequence shown here is derived from an EMBL/GenBank/DDBJ whole genome shotgun (WGS) entry which is preliminary data.</text>
</comment>
<evidence type="ECO:0000313" key="4">
    <source>
        <dbReference type="Proteomes" id="UP000316256"/>
    </source>
</evidence>
<keyword evidence="4" id="KW-1185">Reference proteome</keyword>
<feature type="signal peptide" evidence="2">
    <location>
        <begin position="1"/>
        <end position="27"/>
    </location>
</feature>
<gene>
    <name evidence="3" type="ORF">FK531_10065</name>
</gene>
<evidence type="ECO:0000256" key="2">
    <source>
        <dbReference type="SAM" id="SignalP"/>
    </source>
</evidence>
<evidence type="ECO:0000313" key="3">
    <source>
        <dbReference type="EMBL" id="TQF69106.1"/>
    </source>
</evidence>
<organism evidence="3 4">
    <name type="scientific">Rhodococcus spelaei</name>
    <dbReference type="NCBI Taxonomy" id="2546320"/>
    <lineage>
        <taxon>Bacteria</taxon>
        <taxon>Bacillati</taxon>
        <taxon>Actinomycetota</taxon>
        <taxon>Actinomycetes</taxon>
        <taxon>Mycobacteriales</taxon>
        <taxon>Nocardiaceae</taxon>
        <taxon>Rhodococcus</taxon>
    </lineage>
</organism>
<dbReference type="AlphaFoldDB" id="A0A541B9U3"/>
<feature type="region of interest" description="Disordered" evidence="1">
    <location>
        <begin position="44"/>
        <end position="71"/>
    </location>
</feature>
<name>A0A541B9U3_9NOCA</name>
<proteinExistence type="predicted"/>
<feature type="chain" id="PRO_5021742831" evidence="2">
    <location>
        <begin position="28"/>
        <end position="121"/>
    </location>
</feature>
<sequence length="121" mass="12511">MRLLTAAPAAATLVAAAALLAAPSAQALTPQTVFGTVTCQNSAQQKSRPTGAWVVSEKGESGPSKLSDGGGHSWTQNYTFTTYDAGRFRVVVGCGGTAQAPGKAVVTDWMNPGRHNLTMNF</sequence>
<accession>A0A541B9U3</accession>
<dbReference type="OrthoDB" id="4483469at2"/>
<dbReference type="EMBL" id="VIGH01000004">
    <property type="protein sequence ID" value="TQF69106.1"/>
    <property type="molecule type" value="Genomic_DNA"/>
</dbReference>
<protein>
    <submittedName>
        <fullName evidence="3">Uncharacterized protein</fullName>
    </submittedName>
</protein>